<feature type="compositionally biased region" description="Polar residues" evidence="7">
    <location>
        <begin position="1"/>
        <end position="42"/>
    </location>
</feature>
<feature type="compositionally biased region" description="Polar residues" evidence="7">
    <location>
        <begin position="136"/>
        <end position="152"/>
    </location>
</feature>
<feature type="coiled-coil region" evidence="6">
    <location>
        <begin position="979"/>
        <end position="1048"/>
    </location>
</feature>
<dbReference type="GO" id="GO:0005634">
    <property type="term" value="C:nucleus"/>
    <property type="evidence" value="ECO:0007669"/>
    <property type="project" value="UniProtKB-SubCell"/>
</dbReference>
<dbReference type="CDD" id="cd14703">
    <property type="entry name" value="bZIP_plant_RF2"/>
    <property type="match status" value="2"/>
</dbReference>
<dbReference type="InterPro" id="IPR046347">
    <property type="entry name" value="bZIP_sf"/>
</dbReference>
<dbReference type="Gene3D" id="1.20.5.170">
    <property type="match status" value="2"/>
</dbReference>
<protein>
    <recommendedName>
        <fullName evidence="8">BZIP domain-containing protein</fullName>
    </recommendedName>
</protein>
<evidence type="ECO:0000256" key="6">
    <source>
        <dbReference type="SAM" id="Coils"/>
    </source>
</evidence>
<evidence type="ECO:0000256" key="5">
    <source>
        <dbReference type="ARBA" id="ARBA00023242"/>
    </source>
</evidence>
<dbReference type="GO" id="GO:0003700">
    <property type="term" value="F:DNA-binding transcription factor activity"/>
    <property type="evidence" value="ECO:0007669"/>
    <property type="project" value="InterPro"/>
</dbReference>
<evidence type="ECO:0000313" key="10">
    <source>
        <dbReference type="Proteomes" id="UP000290289"/>
    </source>
</evidence>
<dbReference type="GO" id="GO:0003677">
    <property type="term" value="F:DNA binding"/>
    <property type="evidence" value="ECO:0007669"/>
    <property type="project" value="UniProtKB-KW"/>
</dbReference>
<keyword evidence="6" id="KW-0175">Coiled coil</keyword>
<feature type="domain" description="BZIP" evidence="8">
    <location>
        <begin position="385"/>
        <end position="448"/>
    </location>
</feature>
<feature type="compositionally biased region" description="Polar residues" evidence="7">
    <location>
        <begin position="259"/>
        <end position="269"/>
    </location>
</feature>
<dbReference type="EMBL" id="RDQH01000334">
    <property type="protein sequence ID" value="RXH91116.1"/>
    <property type="molecule type" value="Genomic_DNA"/>
</dbReference>
<feature type="region of interest" description="Disordered" evidence="7">
    <location>
        <begin position="554"/>
        <end position="741"/>
    </location>
</feature>
<dbReference type="Proteomes" id="UP000290289">
    <property type="component" value="Chromosome 8"/>
</dbReference>
<comment type="subcellular location">
    <subcellularLocation>
        <location evidence="1">Nucleus</location>
    </subcellularLocation>
</comment>
<feature type="compositionally biased region" description="Polar residues" evidence="7">
    <location>
        <begin position="836"/>
        <end position="846"/>
    </location>
</feature>
<sequence>MEGSDETGSAKQQRPNPAFGSSSFLVPKPNSNLDIPNFNPSQMGFRMSPESSKRPGIPPSHPNNHNSMPFSRPQSGSWQMGQQNLSSGSSHTRSMSQPPFFSLDSLPPLSPLTYREPSPPSLSDPNSVDVSMGESVVNSHGPSLRSPVNDSTAYWAGDGRPPRRGHRRSNSDVSLGLSAISQPSPQLIPAGRRTSLDESASGKPVQLMRQGSNGNAEGMDERKSGGEVVDDLFNAYMNLENIDQMNLSGNEDKDMDSRASGSKTNGGESSDNEVESGLNGNRNGMLRPASGLPNERREGLKRTASGDVVPNARHCRSISMDSYMDNLNFDDEPLKPLPVGQQSPSTSLDGNSAKFSMEFGSGEFNAIELRKIMENDKLAEIALSDPKRAKRILANRQSAARSKERKMRYIVELEHKVQTLQTEATTLSAQFTLLQRDSMGLTSENNELKFRLQSLEQQAQLKDALNEALTGEVQRLKLAAAELGGESHLSNHTQQNAQPQHPTPKRMLTVRGDIVYVVNNNNFIRSKRREISAFDIFDYLFLCFCLPFCTSTENPSRPGSDENGSANKQQRPNPTFGSSSFSVPKPNSNLDIPSFNPSSQMGLPMRQSSPSLSPENSKRPGIPPSHPNNHNSMPFSNVMRPQSRSWQLGTQNLSPGSSHTRSLSQPPFFSLDSLPPLSPLTYRDPSGPSLPDPNSVEVSMEETVANSHGPSHRSPVADSSAFWAGDGLPPRRGHRRSNSNSDVPLGFSAVIHSSPQLIPIGRRTSLDGSASGRENSGIGKPNQLMRQGSNGNAEGMDERKLGGEVVDDLFNAYMNLENIDKMNSSGNEDKDLDSRASGSKTNGGESSDNEVESGLNGNSYGRQRPGSDFPSERREGLKRTASGDVVPIRHCRSISMDSYMENLNFDDEPLKPLPLGQQSPSTSLDGNSAKFSTEFGSGEFNAIELRKIMESEKLAEIALSDPKRARRILANRQSAARSKERKMRYIQELEHKVQTLQTEATTLSAQFTKLQRDSVGLTSENNELKFRLQALEQQAQLKDALNEALTGEVQRLKLAAGELGGGEGHLSNLMAQQLSLNQQMLQLQHLNLYQMQQQPQHQAPQNTQPQQFMQQPPQNRPSHHQNGNAAAKPELSQ</sequence>
<name>A0A498J7G7_MALDO</name>
<feature type="region of interest" description="Disordered" evidence="7">
    <location>
        <begin position="820"/>
        <end position="881"/>
    </location>
</feature>
<evidence type="ECO:0000313" key="9">
    <source>
        <dbReference type="EMBL" id="RXH91116.1"/>
    </source>
</evidence>
<comment type="caution">
    <text evidence="9">The sequence shown here is derived from an EMBL/GenBank/DDBJ whole genome shotgun (WGS) entry which is preliminary data.</text>
</comment>
<feature type="compositionally biased region" description="Low complexity" evidence="7">
    <location>
        <begin position="1092"/>
        <end position="1113"/>
    </location>
</feature>
<reference evidence="9 10" key="1">
    <citation type="submission" date="2018-10" db="EMBL/GenBank/DDBJ databases">
        <title>A high-quality apple genome assembly.</title>
        <authorList>
            <person name="Hu J."/>
        </authorList>
    </citation>
    <scope>NUCLEOTIDE SEQUENCE [LARGE SCALE GENOMIC DNA]</scope>
    <source>
        <strain evidence="10">cv. HFTH1</strain>
        <tissue evidence="9">Young leaf</tissue>
    </source>
</reference>
<feature type="coiled-coil region" evidence="6">
    <location>
        <begin position="410"/>
        <end position="472"/>
    </location>
</feature>
<proteinExistence type="predicted"/>
<feature type="domain" description="BZIP" evidence="8">
    <location>
        <begin position="961"/>
        <end position="1024"/>
    </location>
</feature>
<evidence type="ECO:0000256" key="2">
    <source>
        <dbReference type="ARBA" id="ARBA00023015"/>
    </source>
</evidence>
<dbReference type="InterPro" id="IPR004827">
    <property type="entry name" value="bZIP"/>
</dbReference>
<dbReference type="SUPFAM" id="SSF57959">
    <property type="entry name" value="Leucine zipper domain"/>
    <property type="match status" value="2"/>
</dbReference>
<gene>
    <name evidence="9" type="ORF">DVH24_020139</name>
</gene>
<feature type="compositionally biased region" description="Polar residues" evidence="7">
    <location>
        <begin position="68"/>
        <end position="95"/>
    </location>
</feature>
<keyword evidence="2" id="KW-0805">Transcription regulation</keyword>
<keyword evidence="10" id="KW-1185">Reference proteome</keyword>
<keyword evidence="3" id="KW-0238">DNA-binding</keyword>
<evidence type="ECO:0000259" key="8">
    <source>
        <dbReference type="PROSITE" id="PS50217"/>
    </source>
</evidence>
<accession>A0A498J7G7</accession>
<feature type="region of interest" description="Disordered" evidence="7">
    <location>
        <begin position="1"/>
        <end position="223"/>
    </location>
</feature>
<organism evidence="9 10">
    <name type="scientific">Malus domestica</name>
    <name type="common">Apple</name>
    <name type="synonym">Pyrus malus</name>
    <dbReference type="NCBI Taxonomy" id="3750"/>
    <lineage>
        <taxon>Eukaryota</taxon>
        <taxon>Viridiplantae</taxon>
        <taxon>Streptophyta</taxon>
        <taxon>Embryophyta</taxon>
        <taxon>Tracheophyta</taxon>
        <taxon>Spermatophyta</taxon>
        <taxon>Magnoliopsida</taxon>
        <taxon>eudicotyledons</taxon>
        <taxon>Gunneridae</taxon>
        <taxon>Pentapetalae</taxon>
        <taxon>rosids</taxon>
        <taxon>fabids</taxon>
        <taxon>Rosales</taxon>
        <taxon>Rosaceae</taxon>
        <taxon>Amygdaloideae</taxon>
        <taxon>Maleae</taxon>
        <taxon>Malus</taxon>
    </lineage>
</organism>
<dbReference type="PROSITE" id="PS50217">
    <property type="entry name" value="BZIP"/>
    <property type="match status" value="2"/>
</dbReference>
<evidence type="ECO:0000256" key="3">
    <source>
        <dbReference type="ARBA" id="ARBA00023125"/>
    </source>
</evidence>
<keyword evidence="4" id="KW-0804">Transcription</keyword>
<dbReference type="InterPro" id="IPR044759">
    <property type="entry name" value="bZIP_RF2"/>
</dbReference>
<feature type="region of interest" description="Disordered" evidence="7">
    <location>
        <begin position="1092"/>
        <end position="1133"/>
    </location>
</feature>
<feature type="compositionally biased region" description="Polar residues" evidence="7">
    <location>
        <begin position="554"/>
        <end position="615"/>
    </location>
</feature>
<evidence type="ECO:0000256" key="4">
    <source>
        <dbReference type="ARBA" id="ARBA00023163"/>
    </source>
</evidence>
<evidence type="ECO:0000256" key="7">
    <source>
        <dbReference type="SAM" id="MobiDB-lite"/>
    </source>
</evidence>
<feature type="compositionally biased region" description="Low complexity" evidence="7">
    <location>
        <begin position="96"/>
        <end position="107"/>
    </location>
</feature>
<keyword evidence="5" id="KW-0539">Nucleus</keyword>
<dbReference type="PANTHER" id="PTHR13690:SF80">
    <property type="entry name" value="BZIP TRANSCRIPTION FACTOR FAMILY PROTEIN-RELATED"/>
    <property type="match status" value="1"/>
</dbReference>
<evidence type="ECO:0000256" key="1">
    <source>
        <dbReference type="ARBA" id="ARBA00004123"/>
    </source>
</evidence>
<dbReference type="Pfam" id="PF00170">
    <property type="entry name" value="bZIP_1"/>
    <property type="match status" value="2"/>
</dbReference>
<dbReference type="FunFam" id="1.20.5.170:FF:000009">
    <property type="entry name" value="probable transcription factor PosF21"/>
    <property type="match status" value="2"/>
</dbReference>
<feature type="region of interest" description="Disordered" evidence="7">
    <location>
        <begin position="245"/>
        <end position="313"/>
    </location>
</feature>
<feature type="region of interest" description="Disordered" evidence="7">
    <location>
        <begin position="756"/>
        <end position="797"/>
    </location>
</feature>
<dbReference type="SMART" id="SM00338">
    <property type="entry name" value="BRLZ"/>
    <property type="match status" value="2"/>
</dbReference>
<dbReference type="PANTHER" id="PTHR13690">
    <property type="entry name" value="TRANSCRIPTION FACTOR POSF21-RELATED"/>
    <property type="match status" value="1"/>
</dbReference>
<feature type="compositionally biased region" description="Low complexity" evidence="7">
    <location>
        <begin position="662"/>
        <end position="675"/>
    </location>
</feature>
<feature type="compositionally biased region" description="Low complexity" evidence="7">
    <location>
        <begin position="627"/>
        <end position="637"/>
    </location>
</feature>
<feature type="compositionally biased region" description="Polar residues" evidence="7">
    <location>
        <begin position="639"/>
        <end position="661"/>
    </location>
</feature>
<dbReference type="AlphaFoldDB" id="A0A498J7G7"/>